<feature type="signal peptide" evidence="2">
    <location>
        <begin position="1"/>
        <end position="27"/>
    </location>
</feature>
<dbReference type="EMBL" id="CAVNYO010000166">
    <property type="protein sequence ID" value="CAK5270422.1"/>
    <property type="molecule type" value="Genomic_DNA"/>
</dbReference>
<sequence length="172" mass="17527">MTLALSTPNFWMMLASALHWATLSVLAAPKTSIPSIATIDAAYSTAMVGGSSLAAFNETLQTAILDVALPTSRPSATPSPNAAATSSTSDGLSRETALRMAAALLLFMSVTAACIAFGANPRPKHVEPLVLPVPAHDPAGERAHRYPPAVISHCPAHPTAGSAAPCGSSAEE</sequence>
<organism evidence="3 4">
    <name type="scientific">Mycena citricolor</name>
    <dbReference type="NCBI Taxonomy" id="2018698"/>
    <lineage>
        <taxon>Eukaryota</taxon>
        <taxon>Fungi</taxon>
        <taxon>Dikarya</taxon>
        <taxon>Basidiomycota</taxon>
        <taxon>Agaricomycotina</taxon>
        <taxon>Agaricomycetes</taxon>
        <taxon>Agaricomycetidae</taxon>
        <taxon>Agaricales</taxon>
        <taxon>Marasmiineae</taxon>
        <taxon>Mycenaceae</taxon>
        <taxon>Mycena</taxon>
    </lineage>
</organism>
<evidence type="ECO:0000313" key="3">
    <source>
        <dbReference type="EMBL" id="CAK5270422.1"/>
    </source>
</evidence>
<gene>
    <name evidence="3" type="ORF">MYCIT1_LOCUS14824</name>
</gene>
<feature type="compositionally biased region" description="Low complexity" evidence="1">
    <location>
        <begin position="71"/>
        <end position="89"/>
    </location>
</feature>
<protein>
    <submittedName>
        <fullName evidence="3">Uncharacterized protein</fullName>
    </submittedName>
</protein>
<comment type="caution">
    <text evidence="3">The sequence shown here is derived from an EMBL/GenBank/DDBJ whole genome shotgun (WGS) entry which is preliminary data.</text>
</comment>
<reference evidence="3" key="1">
    <citation type="submission" date="2023-11" db="EMBL/GenBank/DDBJ databases">
        <authorList>
            <person name="De Vega J J."/>
            <person name="De Vega J J."/>
        </authorList>
    </citation>
    <scope>NUCLEOTIDE SEQUENCE</scope>
</reference>
<evidence type="ECO:0000256" key="2">
    <source>
        <dbReference type="SAM" id="SignalP"/>
    </source>
</evidence>
<feature type="chain" id="PRO_5042173008" evidence="2">
    <location>
        <begin position="28"/>
        <end position="172"/>
    </location>
</feature>
<evidence type="ECO:0000256" key="1">
    <source>
        <dbReference type="SAM" id="MobiDB-lite"/>
    </source>
</evidence>
<keyword evidence="2" id="KW-0732">Signal</keyword>
<accession>A0AAD2HAE5</accession>
<feature type="region of interest" description="Disordered" evidence="1">
    <location>
        <begin position="71"/>
        <end position="91"/>
    </location>
</feature>
<name>A0AAD2HAE5_9AGAR</name>
<keyword evidence="4" id="KW-1185">Reference proteome</keyword>
<dbReference type="AlphaFoldDB" id="A0AAD2HAE5"/>
<dbReference type="Proteomes" id="UP001295794">
    <property type="component" value="Unassembled WGS sequence"/>
</dbReference>
<proteinExistence type="predicted"/>
<evidence type="ECO:0000313" key="4">
    <source>
        <dbReference type="Proteomes" id="UP001295794"/>
    </source>
</evidence>